<protein>
    <recommendedName>
        <fullName evidence="5">Oxidoreductase</fullName>
    </recommendedName>
</protein>
<dbReference type="PANTHER" id="PTHR43669:SF3">
    <property type="entry name" value="ALCOHOL DEHYDROGENASE, PUTATIVE (AFU_ORTHOLOGUE AFUA_3G03445)-RELATED"/>
    <property type="match status" value="1"/>
</dbReference>
<keyword evidence="4" id="KW-1185">Reference proteome</keyword>
<keyword evidence="2" id="KW-0560">Oxidoreductase</keyword>
<evidence type="ECO:0000256" key="2">
    <source>
        <dbReference type="ARBA" id="ARBA00023002"/>
    </source>
</evidence>
<dbReference type="RefSeq" id="WP_128729702.1">
    <property type="nucleotide sequence ID" value="NZ_AQHF01000024.1"/>
</dbReference>
<evidence type="ECO:0000313" key="4">
    <source>
        <dbReference type="Proteomes" id="UP000660708"/>
    </source>
</evidence>
<organism evidence="3 4">
    <name type="scientific">Pseudoalteromonas peptidolytica F12-50-A1</name>
    <dbReference type="NCBI Taxonomy" id="1315280"/>
    <lineage>
        <taxon>Bacteria</taxon>
        <taxon>Pseudomonadati</taxon>
        <taxon>Pseudomonadota</taxon>
        <taxon>Gammaproteobacteria</taxon>
        <taxon>Alteromonadales</taxon>
        <taxon>Pseudoalteromonadaceae</taxon>
        <taxon>Pseudoalteromonas</taxon>
    </lineage>
</organism>
<dbReference type="AlphaFoldDB" id="A0A8I0MWV8"/>
<dbReference type="InterPro" id="IPR036291">
    <property type="entry name" value="NAD(P)-bd_dom_sf"/>
</dbReference>
<dbReference type="CDD" id="cd05233">
    <property type="entry name" value="SDR_c"/>
    <property type="match status" value="1"/>
</dbReference>
<evidence type="ECO:0000256" key="1">
    <source>
        <dbReference type="ARBA" id="ARBA00006484"/>
    </source>
</evidence>
<evidence type="ECO:0000313" key="3">
    <source>
        <dbReference type="EMBL" id="MBE0346675.1"/>
    </source>
</evidence>
<evidence type="ECO:0008006" key="5">
    <source>
        <dbReference type="Google" id="ProtNLM"/>
    </source>
</evidence>
<dbReference type="InterPro" id="IPR020904">
    <property type="entry name" value="Sc_DH/Rdtase_CS"/>
</dbReference>
<dbReference type="PRINTS" id="PR00081">
    <property type="entry name" value="GDHRDH"/>
</dbReference>
<comment type="similarity">
    <text evidence="1">Belongs to the short-chain dehydrogenases/reductases (SDR) family.</text>
</comment>
<dbReference type="Gene3D" id="3.40.50.720">
    <property type="entry name" value="NAD(P)-binding Rossmann-like Domain"/>
    <property type="match status" value="1"/>
</dbReference>
<sequence length="257" mass="27277">MLLKGKKILVTGASSGIGMAAAKLFSSEGASVALAARRKNKLDALVAEIKSAGGIAVAIEADISRTKGVTEMMEQAVNRLAGLDGAFNNAGTIGNFSPMLNQSEQDWDETINVNLKSVWFSSQWQMRYFQTNDIKGSIVNTSSWLASGALCGSSVYSASKAGIDAFVRAAAIEVANSGIRINSVNPGGINTEMTREAFNHDKLILDMFSQQHPAKRLGEPTEVAELACWLLSERASFVNGQAIHVDSGYTIGGQRGS</sequence>
<comment type="caution">
    <text evidence="3">The sequence shown here is derived from an EMBL/GenBank/DDBJ whole genome shotgun (WGS) entry which is preliminary data.</text>
</comment>
<dbReference type="InterPro" id="IPR002347">
    <property type="entry name" value="SDR_fam"/>
</dbReference>
<name>A0A8I0MWV8_9GAMM</name>
<gene>
    <name evidence="3" type="ORF">PPEP_a2770</name>
</gene>
<proteinExistence type="inferred from homology"/>
<dbReference type="Proteomes" id="UP000660708">
    <property type="component" value="Unassembled WGS sequence"/>
</dbReference>
<dbReference type="GO" id="GO:0016491">
    <property type="term" value="F:oxidoreductase activity"/>
    <property type="evidence" value="ECO:0007669"/>
    <property type="project" value="UniProtKB-KW"/>
</dbReference>
<dbReference type="PROSITE" id="PS00061">
    <property type="entry name" value="ADH_SHORT"/>
    <property type="match status" value="1"/>
</dbReference>
<dbReference type="Pfam" id="PF13561">
    <property type="entry name" value="adh_short_C2"/>
    <property type="match status" value="1"/>
</dbReference>
<dbReference type="SUPFAM" id="SSF51735">
    <property type="entry name" value="NAD(P)-binding Rossmann-fold domains"/>
    <property type="match status" value="1"/>
</dbReference>
<dbReference type="PANTHER" id="PTHR43669">
    <property type="entry name" value="5-KETO-D-GLUCONATE 5-REDUCTASE"/>
    <property type="match status" value="1"/>
</dbReference>
<dbReference type="FunFam" id="3.40.50.720:FF:000084">
    <property type="entry name" value="Short-chain dehydrogenase reductase"/>
    <property type="match status" value="1"/>
</dbReference>
<dbReference type="PRINTS" id="PR00080">
    <property type="entry name" value="SDRFAMILY"/>
</dbReference>
<reference evidence="3 4" key="1">
    <citation type="submission" date="2015-06" db="EMBL/GenBank/DDBJ databases">
        <title>Genome sequence of Pseudoalteromonas peptidolytica.</title>
        <authorList>
            <person name="Xie B.-B."/>
            <person name="Rong J.-C."/>
            <person name="Qin Q.-L."/>
            <person name="Zhang Y.-Z."/>
        </authorList>
    </citation>
    <scope>NUCLEOTIDE SEQUENCE [LARGE SCALE GENOMIC DNA]</scope>
    <source>
        <strain evidence="3 4">F12-50-A1</strain>
    </source>
</reference>
<accession>A0A8I0MWV8</accession>
<dbReference type="EMBL" id="AQHF01000024">
    <property type="protein sequence ID" value="MBE0346675.1"/>
    <property type="molecule type" value="Genomic_DNA"/>
</dbReference>